<reference evidence="2 3" key="1">
    <citation type="submission" date="2015-09" db="EMBL/GenBank/DDBJ databases">
        <title>Genome announcement of multiple Pseudomonas syringae strains.</title>
        <authorList>
            <person name="Thakur S."/>
            <person name="Wang P.W."/>
            <person name="Gong Y."/>
            <person name="Weir B.S."/>
            <person name="Guttman D.S."/>
        </authorList>
    </citation>
    <scope>NUCLEOTIDE SEQUENCE [LARGE SCALE GENOMIC DNA]</scope>
    <source>
        <strain evidence="2 3">ICMP4303</strain>
    </source>
</reference>
<gene>
    <name evidence="2" type="ORF">ALO88_102788</name>
</gene>
<evidence type="ECO:0000256" key="1">
    <source>
        <dbReference type="SAM" id="MobiDB-lite"/>
    </source>
</evidence>
<sequence length="40" mass="4343">MDIVLDNALDRRRTPVRAGDENPPDASGAGVAIFIFQSRT</sequence>
<protein>
    <submittedName>
        <fullName evidence="2">Uncharacterized protein</fullName>
    </submittedName>
</protein>
<name>A0A0P9JTX4_9PSED</name>
<comment type="caution">
    <text evidence="2">The sequence shown here is derived from an EMBL/GenBank/DDBJ whole genome shotgun (WGS) entry which is preliminary data.</text>
</comment>
<evidence type="ECO:0000313" key="2">
    <source>
        <dbReference type="EMBL" id="KPW52959.1"/>
    </source>
</evidence>
<feature type="region of interest" description="Disordered" evidence="1">
    <location>
        <begin position="1"/>
        <end position="31"/>
    </location>
</feature>
<evidence type="ECO:0000313" key="3">
    <source>
        <dbReference type="Proteomes" id="UP000050425"/>
    </source>
</evidence>
<dbReference type="AlphaFoldDB" id="A0A0P9JTX4"/>
<proteinExistence type="predicted"/>
<dbReference type="Proteomes" id="UP000050425">
    <property type="component" value="Unassembled WGS sequence"/>
</dbReference>
<accession>A0A0P9JTX4</accession>
<organism evidence="2 3">
    <name type="scientific">Pseudomonas syringae pv. antirrhini</name>
    <dbReference type="NCBI Taxonomy" id="251702"/>
    <lineage>
        <taxon>Bacteria</taxon>
        <taxon>Pseudomonadati</taxon>
        <taxon>Pseudomonadota</taxon>
        <taxon>Gammaproteobacteria</taxon>
        <taxon>Pseudomonadales</taxon>
        <taxon>Pseudomonadaceae</taxon>
        <taxon>Pseudomonas</taxon>
    </lineage>
</organism>
<dbReference type="EMBL" id="LJPT01000006">
    <property type="protein sequence ID" value="KPW52959.1"/>
    <property type="molecule type" value="Genomic_DNA"/>
</dbReference>